<dbReference type="STRING" id="112901.SAMN04488500_12484"/>
<dbReference type="Pfam" id="PF01965">
    <property type="entry name" value="DJ-1_PfpI"/>
    <property type="match status" value="1"/>
</dbReference>
<evidence type="ECO:0000313" key="3">
    <source>
        <dbReference type="Proteomes" id="UP000192738"/>
    </source>
</evidence>
<sequence length="193" mass="21033">MIRIGILIFPQVEELDFVAPLEVLSYINKIRPQSTEVLLISETLEIIKAFNGMKVVPDHSFATCPALDILIAPGGKGRLDTMHNPKVKDFLLSQSANAQYITSVCTGAFLLAEVGLLEGKKATTYHSAFTELQTYNNVTVEKAKVIQDGNIITAAGVSSGLELGLYIIKILFGNSITTEVAMKIEYEIDIDAL</sequence>
<dbReference type="RefSeq" id="WP_084577903.1">
    <property type="nucleotide sequence ID" value="NZ_CP155572.1"/>
</dbReference>
<organism evidence="2 3">
    <name type="scientific">Sporomusa malonica</name>
    <dbReference type="NCBI Taxonomy" id="112901"/>
    <lineage>
        <taxon>Bacteria</taxon>
        <taxon>Bacillati</taxon>
        <taxon>Bacillota</taxon>
        <taxon>Negativicutes</taxon>
        <taxon>Selenomonadales</taxon>
        <taxon>Sporomusaceae</taxon>
        <taxon>Sporomusa</taxon>
    </lineage>
</organism>
<keyword evidence="3" id="KW-1185">Reference proteome</keyword>
<name>A0A1W2EIY1_9FIRM</name>
<accession>A0A1W2EIY1</accession>
<gene>
    <name evidence="2" type="ORF">SAMN04488500_12484</name>
</gene>
<dbReference type="CDD" id="cd03139">
    <property type="entry name" value="GATase1_PfpI_2"/>
    <property type="match status" value="1"/>
</dbReference>
<dbReference type="EMBL" id="FWXI01000024">
    <property type="protein sequence ID" value="SMD09432.1"/>
    <property type="molecule type" value="Genomic_DNA"/>
</dbReference>
<dbReference type="PANTHER" id="PTHR43130:SF3">
    <property type="entry name" value="HTH-TYPE TRANSCRIPTIONAL REGULATOR RV1931C"/>
    <property type="match status" value="1"/>
</dbReference>
<reference evidence="2 3" key="1">
    <citation type="submission" date="2017-04" db="EMBL/GenBank/DDBJ databases">
        <authorList>
            <person name="Afonso C.L."/>
            <person name="Miller P.J."/>
            <person name="Scott M.A."/>
            <person name="Spackman E."/>
            <person name="Goraichik I."/>
            <person name="Dimitrov K.M."/>
            <person name="Suarez D.L."/>
            <person name="Swayne D.E."/>
        </authorList>
    </citation>
    <scope>NUCLEOTIDE SEQUENCE [LARGE SCALE GENOMIC DNA]</scope>
    <source>
        <strain evidence="2 3">DSM 5090</strain>
    </source>
</reference>
<dbReference type="PANTHER" id="PTHR43130">
    <property type="entry name" value="ARAC-FAMILY TRANSCRIPTIONAL REGULATOR"/>
    <property type="match status" value="1"/>
</dbReference>
<dbReference type="OrthoDB" id="6382410at2"/>
<protein>
    <submittedName>
        <fullName evidence="2">Cyclohexyl-isocyanide hydratase</fullName>
    </submittedName>
</protein>
<proteinExistence type="predicted"/>
<dbReference type="InterPro" id="IPR002818">
    <property type="entry name" value="DJ-1/PfpI"/>
</dbReference>
<feature type="domain" description="DJ-1/PfpI" evidence="1">
    <location>
        <begin position="3"/>
        <end position="169"/>
    </location>
</feature>
<dbReference type="AlphaFoldDB" id="A0A1W2EIY1"/>
<dbReference type="InterPro" id="IPR052158">
    <property type="entry name" value="INH-QAR"/>
</dbReference>
<evidence type="ECO:0000313" key="2">
    <source>
        <dbReference type="EMBL" id="SMD09432.1"/>
    </source>
</evidence>
<evidence type="ECO:0000259" key="1">
    <source>
        <dbReference type="Pfam" id="PF01965"/>
    </source>
</evidence>
<dbReference type="Proteomes" id="UP000192738">
    <property type="component" value="Unassembled WGS sequence"/>
</dbReference>
<dbReference type="Gene3D" id="3.40.50.880">
    <property type="match status" value="1"/>
</dbReference>
<dbReference type="SUPFAM" id="SSF52317">
    <property type="entry name" value="Class I glutamine amidotransferase-like"/>
    <property type="match status" value="1"/>
</dbReference>
<dbReference type="InterPro" id="IPR029062">
    <property type="entry name" value="Class_I_gatase-like"/>
</dbReference>